<dbReference type="PANTHER" id="PTHR35095:SF1">
    <property type="entry name" value="OS05G0143300 PROTEIN"/>
    <property type="match status" value="1"/>
</dbReference>
<evidence type="ECO:0000313" key="1">
    <source>
        <dbReference type="EMBL" id="CDP03594.1"/>
    </source>
</evidence>
<dbReference type="AlphaFoldDB" id="A0A068U5Z5"/>
<organism evidence="1 2">
    <name type="scientific">Coffea canephora</name>
    <name type="common">Robusta coffee</name>
    <dbReference type="NCBI Taxonomy" id="49390"/>
    <lineage>
        <taxon>Eukaryota</taxon>
        <taxon>Viridiplantae</taxon>
        <taxon>Streptophyta</taxon>
        <taxon>Embryophyta</taxon>
        <taxon>Tracheophyta</taxon>
        <taxon>Spermatophyta</taxon>
        <taxon>Magnoliopsida</taxon>
        <taxon>eudicotyledons</taxon>
        <taxon>Gunneridae</taxon>
        <taxon>Pentapetalae</taxon>
        <taxon>asterids</taxon>
        <taxon>lamiids</taxon>
        <taxon>Gentianales</taxon>
        <taxon>Rubiaceae</taxon>
        <taxon>Ixoroideae</taxon>
        <taxon>Gardenieae complex</taxon>
        <taxon>Bertiereae - Coffeeae clade</taxon>
        <taxon>Coffeeae</taxon>
        <taxon>Coffea</taxon>
    </lineage>
</organism>
<reference evidence="2" key="1">
    <citation type="journal article" date="2014" name="Science">
        <title>The coffee genome provides insight into the convergent evolution of caffeine biosynthesis.</title>
        <authorList>
            <person name="Denoeud F."/>
            <person name="Carretero-Paulet L."/>
            <person name="Dereeper A."/>
            <person name="Droc G."/>
            <person name="Guyot R."/>
            <person name="Pietrella M."/>
            <person name="Zheng C."/>
            <person name="Alberti A."/>
            <person name="Anthony F."/>
            <person name="Aprea G."/>
            <person name="Aury J.M."/>
            <person name="Bento P."/>
            <person name="Bernard M."/>
            <person name="Bocs S."/>
            <person name="Campa C."/>
            <person name="Cenci A."/>
            <person name="Combes M.C."/>
            <person name="Crouzillat D."/>
            <person name="Da Silva C."/>
            <person name="Daddiego L."/>
            <person name="De Bellis F."/>
            <person name="Dussert S."/>
            <person name="Garsmeur O."/>
            <person name="Gayraud T."/>
            <person name="Guignon V."/>
            <person name="Jahn K."/>
            <person name="Jamilloux V."/>
            <person name="Joet T."/>
            <person name="Labadie K."/>
            <person name="Lan T."/>
            <person name="Leclercq J."/>
            <person name="Lepelley M."/>
            <person name="Leroy T."/>
            <person name="Li L.T."/>
            <person name="Librado P."/>
            <person name="Lopez L."/>
            <person name="Munoz A."/>
            <person name="Noel B."/>
            <person name="Pallavicini A."/>
            <person name="Perrotta G."/>
            <person name="Poncet V."/>
            <person name="Pot D."/>
            <person name="Priyono X."/>
            <person name="Rigoreau M."/>
            <person name="Rouard M."/>
            <person name="Rozas J."/>
            <person name="Tranchant-Dubreuil C."/>
            <person name="VanBuren R."/>
            <person name="Zhang Q."/>
            <person name="Andrade A.C."/>
            <person name="Argout X."/>
            <person name="Bertrand B."/>
            <person name="de Kochko A."/>
            <person name="Graziosi G."/>
            <person name="Henry R.J."/>
            <person name="Jayarama X."/>
            <person name="Ming R."/>
            <person name="Nagai C."/>
            <person name="Rounsley S."/>
            <person name="Sankoff D."/>
            <person name="Giuliano G."/>
            <person name="Albert V.A."/>
            <person name="Wincker P."/>
            <person name="Lashermes P."/>
        </authorList>
    </citation>
    <scope>NUCLEOTIDE SEQUENCE [LARGE SCALE GENOMIC DNA]</scope>
    <source>
        <strain evidence="2">cv. DH200-94</strain>
    </source>
</reference>
<keyword evidence="2" id="KW-1185">Reference proteome</keyword>
<dbReference type="Proteomes" id="UP000295252">
    <property type="component" value="Chromosome I"/>
</dbReference>
<accession>A0A068U5Z5</accession>
<protein>
    <submittedName>
        <fullName evidence="1">Uncharacterized protein</fullName>
    </submittedName>
</protein>
<sequence length="432" mass="48025">MAELCLVASHGSHPGLFVHPTEQGGLGRVFKGYQPFLTNTGSYQGSLQPWYDKPRLRWTEDQSKPSTGMLDSNEYFRADSTPRRPLLIDVQDLPANSLFFSSGIVNQCIIRERVLRYLMSGLNEEERGGVDLTLFYDLVGPQAPTLHMPQEPLLPFYGRTFLDSEAQPSLVSLSSETLSEKPLFAGDVGHVSEITYDPYHPDDRLSIASSGTEMEDILTALSKLYLSKNSIKLKKQQMVVPYFDRRTRKAPRNDITGSPPKFGTVKSSEKVKYRATSNKKSNMKAAKERDLYRKNLFHACESLLSLTVDKKLHGRTAILSLKKSGPELPKALTQFSASIAGTGLAVLFSVVCKVACARVPFCASKLLNTGLGIGLVWLSWAVNRLGDTVISIKNSNKLDVREEEIMNKLDKSLKDIYFRAAAIMTVAVLRLV</sequence>
<dbReference type="FunCoup" id="A0A068U5Z5">
    <property type="interactions" value="725"/>
</dbReference>
<proteinExistence type="predicted"/>
<name>A0A068U5Z5_COFCA</name>
<evidence type="ECO:0000313" key="2">
    <source>
        <dbReference type="Proteomes" id="UP000295252"/>
    </source>
</evidence>
<dbReference type="PANTHER" id="PTHR35095">
    <property type="entry name" value="OS05G0143300 PROTEIN"/>
    <property type="match status" value="1"/>
</dbReference>
<dbReference type="Gramene" id="CDP03594">
    <property type="protein sequence ID" value="CDP03594"/>
    <property type="gene ID" value="GSCOC_T00016007001"/>
</dbReference>
<dbReference type="STRING" id="49390.A0A068U5Z5"/>
<dbReference type="EMBL" id="HG739095">
    <property type="protein sequence ID" value="CDP03594.1"/>
    <property type="molecule type" value="Genomic_DNA"/>
</dbReference>
<dbReference type="OMA" id="CKTAYLV"/>
<dbReference type="PhylomeDB" id="A0A068U5Z5"/>
<dbReference type="OrthoDB" id="1918704at2759"/>
<dbReference type="InParanoid" id="A0A068U5Z5"/>
<gene>
    <name evidence="1" type="ORF">GSCOC_T00016007001</name>
</gene>